<dbReference type="Gene3D" id="3.40.50.960">
    <property type="entry name" value="Lumazine/riboflavin synthase"/>
    <property type="match status" value="1"/>
</dbReference>
<reference evidence="8 9" key="1">
    <citation type="journal article" date="2012" name="ISME J.">
        <title>Genomic insights to SAR86, an abundant and uncultivated marine bacterial lineage.</title>
        <authorList>
            <person name="Dupont C.L."/>
            <person name="Rusch D.B."/>
            <person name="Yooseph S."/>
            <person name="Lombardo M.J."/>
            <person name="Richter R.A."/>
            <person name="Valas R."/>
            <person name="Novotny M."/>
            <person name="Yee-Greenbaum J."/>
            <person name="Selengut J.D."/>
            <person name="Haft D.H."/>
            <person name="Halpern A.L."/>
            <person name="Lasken R.S."/>
            <person name="Nealson K."/>
            <person name="Friedman R."/>
            <person name="Venter J.C."/>
        </authorList>
    </citation>
    <scope>NUCLEOTIDE SEQUENCE [LARGE SCALE GENOMIC DNA]</scope>
</reference>
<gene>
    <name evidence="7 8" type="primary">ribH</name>
    <name evidence="8" type="ORF">NT02SARS_0652</name>
</gene>
<dbReference type="AlphaFoldDB" id="J4V625"/>
<evidence type="ECO:0000256" key="5">
    <source>
        <dbReference type="ARBA" id="ARBA00022679"/>
    </source>
</evidence>
<name>J4V625_9GAMM</name>
<dbReference type="PANTHER" id="PTHR21058:SF0">
    <property type="entry name" value="6,7-DIMETHYL-8-RIBITYLLUMAZINE SYNTHASE"/>
    <property type="match status" value="1"/>
</dbReference>
<dbReference type="CDD" id="cd09209">
    <property type="entry name" value="Lumazine_synthase-I"/>
    <property type="match status" value="1"/>
</dbReference>
<feature type="binding site" evidence="7">
    <location>
        <position position="130"/>
    </location>
    <ligand>
        <name>(2S)-2-hydroxy-3-oxobutyl phosphate</name>
        <dbReference type="ChEBI" id="CHEBI:58830"/>
    </ligand>
</feature>
<evidence type="ECO:0000256" key="1">
    <source>
        <dbReference type="ARBA" id="ARBA00004917"/>
    </source>
</evidence>
<evidence type="ECO:0000313" key="9">
    <source>
        <dbReference type="Proteomes" id="UP000010116"/>
    </source>
</evidence>
<keyword evidence="8" id="KW-0436">Ligase</keyword>
<dbReference type="SUPFAM" id="SSF52121">
    <property type="entry name" value="Lumazine synthase"/>
    <property type="match status" value="1"/>
</dbReference>
<feature type="active site" description="Proton donor" evidence="7">
    <location>
        <position position="91"/>
    </location>
</feature>
<sequence>MSKEYFFDTKKLDQLDKSKLIFIVYSKWNAVLVNEMVEESKNTLNHYGFSNINLLEVPGAWEIPFGCLKAIEQGAKGIITFGVIIKGETPHFEIISNTSSQAIMDLSLQKNIPLVNGIIAANTYDQAQTRASSNRLNKGKEITQSLIEILDL</sequence>
<dbReference type="UniPathway" id="UPA00275">
    <property type="reaction ID" value="UER00404"/>
</dbReference>
<dbReference type="GO" id="GO:0000906">
    <property type="term" value="F:6,7-dimethyl-8-ribityllumazine synthase activity"/>
    <property type="evidence" value="ECO:0007669"/>
    <property type="project" value="UniProtKB-UniRule"/>
</dbReference>
<dbReference type="InterPro" id="IPR036467">
    <property type="entry name" value="LS/RS_sf"/>
</dbReference>
<evidence type="ECO:0000256" key="2">
    <source>
        <dbReference type="ARBA" id="ARBA00007424"/>
    </source>
</evidence>
<dbReference type="InterPro" id="IPR034964">
    <property type="entry name" value="LS"/>
</dbReference>
<keyword evidence="4 7" id="KW-0686">Riboflavin biosynthesis</keyword>
<organism evidence="8 9">
    <name type="scientific">SAR86 cluster bacterium SAR86B</name>
    <dbReference type="NCBI Taxonomy" id="1123867"/>
    <lineage>
        <taxon>Bacteria</taxon>
        <taxon>Pseudomonadati</taxon>
        <taxon>Pseudomonadota</taxon>
        <taxon>Gammaproteobacteria</taxon>
        <taxon>SAR86 cluster</taxon>
    </lineage>
</organism>
<proteinExistence type="inferred from homology"/>
<comment type="function">
    <text evidence="7">Catalyzes the formation of 6,7-dimethyl-8-ribityllumazine by condensation of 5-amino-6-(D-ribitylamino)uracil with 3,4-dihydroxy-2-butanone 4-phosphate. This is the penultimate step in the biosynthesis of riboflavin.</text>
</comment>
<dbReference type="GO" id="GO:0005829">
    <property type="term" value="C:cytosol"/>
    <property type="evidence" value="ECO:0007669"/>
    <property type="project" value="TreeGrafter"/>
</dbReference>
<evidence type="ECO:0000256" key="4">
    <source>
        <dbReference type="ARBA" id="ARBA00022619"/>
    </source>
</evidence>
<evidence type="ECO:0000256" key="3">
    <source>
        <dbReference type="ARBA" id="ARBA00012664"/>
    </source>
</evidence>
<dbReference type="EMBL" id="JH611164">
    <property type="protein sequence ID" value="EJP73887.1"/>
    <property type="molecule type" value="Genomic_DNA"/>
</dbReference>
<protein>
    <recommendedName>
        <fullName evidence="3 7">6,7-dimethyl-8-ribityllumazine synthase</fullName>
        <shortName evidence="7">DMRL synthase</shortName>
        <shortName evidence="7">LS</shortName>
        <shortName evidence="7">Lumazine synthase</shortName>
        <ecNumber evidence="3 7">2.5.1.78</ecNumber>
    </recommendedName>
</protein>
<dbReference type="HAMAP" id="MF_00178">
    <property type="entry name" value="Lumazine_synth"/>
    <property type="match status" value="1"/>
</dbReference>
<comment type="pathway">
    <text evidence="1 7">Cofactor biosynthesis; riboflavin biosynthesis; riboflavin from 2-hydroxy-3-oxobutyl phosphate and 5-amino-6-(D-ribitylamino)uracil: step 1/2.</text>
</comment>
<evidence type="ECO:0000256" key="6">
    <source>
        <dbReference type="ARBA" id="ARBA00048785"/>
    </source>
</evidence>
<dbReference type="EC" id="2.5.1.78" evidence="3 7"/>
<dbReference type="PANTHER" id="PTHR21058">
    <property type="entry name" value="6,7-DIMETHYL-8-RIBITYLLUMAZINE SYNTHASE DMRL SYNTHASE LUMAZINE SYNTHASE"/>
    <property type="match status" value="1"/>
</dbReference>
<feature type="binding site" evidence="7">
    <location>
        <begin position="60"/>
        <end position="62"/>
    </location>
    <ligand>
        <name>5-amino-6-(D-ribitylamino)uracil</name>
        <dbReference type="ChEBI" id="CHEBI:15934"/>
    </ligand>
</feature>
<dbReference type="GO" id="GO:0009349">
    <property type="term" value="C:riboflavin synthase complex"/>
    <property type="evidence" value="ECO:0007669"/>
    <property type="project" value="UniProtKB-UniRule"/>
</dbReference>
<dbReference type="NCBIfam" id="TIGR00114">
    <property type="entry name" value="lumazine-synth"/>
    <property type="match status" value="1"/>
</dbReference>
<feature type="binding site" evidence="7">
    <location>
        <position position="28"/>
    </location>
    <ligand>
        <name>5-amino-6-(D-ribitylamino)uracil</name>
        <dbReference type="ChEBI" id="CHEBI:15934"/>
    </ligand>
</feature>
<feature type="binding site" evidence="7">
    <location>
        <position position="116"/>
    </location>
    <ligand>
        <name>5-amino-6-(D-ribitylamino)uracil</name>
        <dbReference type="ChEBI" id="CHEBI:15934"/>
    </ligand>
</feature>
<comment type="subunit">
    <text evidence="7">Forms an icosahedral capsid composed of 60 subunits, arranged as a dodecamer of pentamers.</text>
</comment>
<dbReference type="InterPro" id="IPR002180">
    <property type="entry name" value="LS/RS"/>
</dbReference>
<dbReference type="GO" id="GO:0016874">
    <property type="term" value="F:ligase activity"/>
    <property type="evidence" value="ECO:0007669"/>
    <property type="project" value="UniProtKB-KW"/>
</dbReference>
<dbReference type="GO" id="GO:0009231">
    <property type="term" value="P:riboflavin biosynthetic process"/>
    <property type="evidence" value="ECO:0007669"/>
    <property type="project" value="UniProtKB-UniRule"/>
</dbReference>
<comment type="catalytic activity">
    <reaction evidence="6 7">
        <text>(2S)-2-hydroxy-3-oxobutyl phosphate + 5-amino-6-(D-ribitylamino)uracil = 6,7-dimethyl-8-(1-D-ribityl)lumazine + phosphate + 2 H2O + H(+)</text>
        <dbReference type="Rhea" id="RHEA:26152"/>
        <dbReference type="ChEBI" id="CHEBI:15377"/>
        <dbReference type="ChEBI" id="CHEBI:15378"/>
        <dbReference type="ChEBI" id="CHEBI:15934"/>
        <dbReference type="ChEBI" id="CHEBI:43474"/>
        <dbReference type="ChEBI" id="CHEBI:58201"/>
        <dbReference type="ChEBI" id="CHEBI:58830"/>
        <dbReference type="EC" id="2.5.1.78"/>
    </reaction>
</comment>
<dbReference type="HOGENOM" id="CLU_089358_1_1_6"/>
<dbReference type="Proteomes" id="UP000010116">
    <property type="component" value="Unassembled WGS sequence"/>
</dbReference>
<evidence type="ECO:0000313" key="8">
    <source>
        <dbReference type="EMBL" id="EJP73887.1"/>
    </source>
</evidence>
<evidence type="ECO:0000256" key="7">
    <source>
        <dbReference type="HAMAP-Rule" id="MF_00178"/>
    </source>
</evidence>
<feature type="binding site" evidence="7">
    <location>
        <begin position="88"/>
        <end position="89"/>
    </location>
    <ligand>
        <name>(2S)-2-hydroxy-3-oxobutyl phosphate</name>
        <dbReference type="ChEBI" id="CHEBI:58830"/>
    </ligand>
</feature>
<comment type="similarity">
    <text evidence="2 7">Belongs to the DMRL synthase family.</text>
</comment>
<keyword evidence="5 7" id="KW-0808">Transferase</keyword>
<feature type="binding site" evidence="7">
    <location>
        <begin position="83"/>
        <end position="85"/>
    </location>
    <ligand>
        <name>5-amino-6-(D-ribitylamino)uracil</name>
        <dbReference type="ChEBI" id="CHEBI:15934"/>
    </ligand>
</feature>
<accession>J4V625</accession>
<dbReference type="Pfam" id="PF00885">
    <property type="entry name" value="DMRL_synthase"/>
    <property type="match status" value="1"/>
</dbReference>